<feature type="region of interest" description="Disordered" evidence="1">
    <location>
        <begin position="143"/>
        <end position="261"/>
    </location>
</feature>
<dbReference type="EMBL" id="QGNW01000417">
    <property type="protein sequence ID" value="RVW72329.1"/>
    <property type="molecule type" value="Genomic_DNA"/>
</dbReference>
<comment type="caution">
    <text evidence="2">The sequence shown here is derived from an EMBL/GenBank/DDBJ whole genome shotgun (WGS) entry which is preliminary data.</text>
</comment>
<protein>
    <submittedName>
        <fullName evidence="2">Uncharacterized protein</fullName>
    </submittedName>
</protein>
<name>A0A438GJC7_VITVI</name>
<evidence type="ECO:0000313" key="2">
    <source>
        <dbReference type="EMBL" id="RVW72329.1"/>
    </source>
</evidence>
<gene>
    <name evidence="2" type="ORF">CK203_055457</name>
</gene>
<proteinExistence type="predicted"/>
<dbReference type="AlphaFoldDB" id="A0A438GJC7"/>
<evidence type="ECO:0000313" key="3">
    <source>
        <dbReference type="Proteomes" id="UP000288805"/>
    </source>
</evidence>
<sequence>MLFNLDLSLLEVIFIYSIKKGKTNHFSMTAYMPSLQLVTHLPDSTKGRAKRHVLVKGTTKRGRIVEWVEKVSFDRLNKLFEITAVERHHQTLLTARNLLAIVREPQPYITNILLRQLPKQVVLREHFVLKDLPFYEKARKADAKARQERLDQREEKRQERTLRKAPGEKGRYSPPAARPPAKKEKKKKNQTKKTLSQVLRIADPNLEASSSSCRFRPSRPDHTVPESEEAEEPEATSSSLQLVVFHPGPSSPQPEPESTGL</sequence>
<evidence type="ECO:0000256" key="1">
    <source>
        <dbReference type="SAM" id="MobiDB-lite"/>
    </source>
</evidence>
<feature type="compositionally biased region" description="Basic and acidic residues" evidence="1">
    <location>
        <begin position="143"/>
        <end position="171"/>
    </location>
</feature>
<organism evidence="2 3">
    <name type="scientific">Vitis vinifera</name>
    <name type="common">Grape</name>
    <dbReference type="NCBI Taxonomy" id="29760"/>
    <lineage>
        <taxon>Eukaryota</taxon>
        <taxon>Viridiplantae</taxon>
        <taxon>Streptophyta</taxon>
        <taxon>Embryophyta</taxon>
        <taxon>Tracheophyta</taxon>
        <taxon>Spermatophyta</taxon>
        <taxon>Magnoliopsida</taxon>
        <taxon>eudicotyledons</taxon>
        <taxon>Gunneridae</taxon>
        <taxon>Pentapetalae</taxon>
        <taxon>rosids</taxon>
        <taxon>Vitales</taxon>
        <taxon>Vitaceae</taxon>
        <taxon>Viteae</taxon>
        <taxon>Vitis</taxon>
    </lineage>
</organism>
<accession>A0A438GJC7</accession>
<dbReference type="Proteomes" id="UP000288805">
    <property type="component" value="Unassembled WGS sequence"/>
</dbReference>
<reference evidence="2 3" key="1">
    <citation type="journal article" date="2018" name="PLoS Genet.">
        <title>Population sequencing reveals clonal diversity and ancestral inbreeding in the grapevine cultivar Chardonnay.</title>
        <authorList>
            <person name="Roach M.J."/>
            <person name="Johnson D.L."/>
            <person name="Bohlmann J."/>
            <person name="van Vuuren H.J."/>
            <person name="Jones S.J."/>
            <person name="Pretorius I.S."/>
            <person name="Schmidt S.A."/>
            <person name="Borneman A.R."/>
        </authorList>
    </citation>
    <scope>NUCLEOTIDE SEQUENCE [LARGE SCALE GENOMIC DNA]</scope>
    <source>
        <strain evidence="3">cv. Chardonnay</strain>
        <tissue evidence="2">Leaf</tissue>
    </source>
</reference>